<dbReference type="InterPro" id="IPR000101">
    <property type="entry name" value="GGT_peptidase"/>
</dbReference>
<evidence type="ECO:0000256" key="2">
    <source>
        <dbReference type="ARBA" id="ARBA00001089"/>
    </source>
</evidence>
<dbReference type="InterPro" id="IPR043138">
    <property type="entry name" value="GGT_lsub"/>
</dbReference>
<dbReference type="Gene3D" id="3.60.20.40">
    <property type="match status" value="1"/>
</dbReference>
<evidence type="ECO:0000256" key="7">
    <source>
        <dbReference type="PIRSR" id="PIRSR600101-2"/>
    </source>
</evidence>
<keyword evidence="8" id="KW-0012">Acyltransferase</keyword>
<dbReference type="EMBL" id="JANBQB010000170">
    <property type="protein sequence ID" value="KAJ1980410.1"/>
    <property type="molecule type" value="Genomic_DNA"/>
</dbReference>
<comment type="pathway">
    <text evidence="3 8">Sulfur metabolism; glutathione metabolism.</text>
</comment>
<dbReference type="FunFam" id="3.60.20.40:FF:000001">
    <property type="entry name" value="Gamma-glutamyltranspeptidase 1"/>
    <property type="match status" value="1"/>
</dbReference>
<proteinExistence type="inferred from homology"/>
<feature type="active site" description="Nucleophile" evidence="6">
    <location>
        <position position="448"/>
    </location>
</feature>
<dbReference type="Pfam" id="PF01019">
    <property type="entry name" value="G_glu_transpept"/>
    <property type="match status" value="1"/>
</dbReference>
<dbReference type="AlphaFoldDB" id="A0A9W8B443"/>
<evidence type="ECO:0000256" key="9">
    <source>
        <dbReference type="SAM" id="MobiDB-lite"/>
    </source>
</evidence>
<accession>A0A9W8B443</accession>
<comment type="caution">
    <text evidence="10">The sequence shown here is derived from an EMBL/GenBank/DDBJ whole genome shotgun (WGS) entry which is preliminary data.</text>
</comment>
<dbReference type="PRINTS" id="PR01210">
    <property type="entry name" value="GGTRANSPTASE"/>
</dbReference>
<dbReference type="GO" id="GO:0036374">
    <property type="term" value="F:glutathione hydrolase activity"/>
    <property type="evidence" value="ECO:0007669"/>
    <property type="project" value="UniProtKB-UniRule"/>
</dbReference>
<keyword evidence="8" id="KW-0378">Hydrolase</keyword>
<sequence length="637" mass="69555">MVALPPTVLETGTDGRQSPLDPAMQEHTSLLPPPTAPPAPPSTRRRMLWILGSIAILGKCATLYVLARNAPFLQPSWRYFDDTRQPSATASIPSHSPYKSTLAQGSKGMVSSEHPICSQIGADILKQNGSAVDACIASALCIGTVHSFSSGIGGGGFMLVRNATNQSELIDFREQAPGAATADMYLKDINLAQVGGLAVAVPGEIRGMEAAHRKYGKLPWAKLFQPSIDLARQGFIVDQILEFVVQFLGEMVWREPEFRRVFTIWDSERQMQRLVRSGDRVIRPRYANTLETIARNGPDAFYHGPLARAMVKAARARGGIITEQDFAAYQAEHRDTLVSTYRHFRVITAPPPTSGPILALVLNILEGYELPQEGNRALNYHRLIEAFKFGYARRTILADPKFVDIDAHVNEFLTKPFAAAIRANISDTQTFDVGYYNPDFDIQEPHGTTHISVLEASTGQAVSMTSTVNLPFGAQIMDPVTGIVLNDEMDDFSTHNKSNAFGLRPSPNNKVVAGKRPLSSSVPVILEHDGHVQLVAGASGGSRIISAVVQTILNALDYRMDLSQAIDYSRLHHQLLPNEIRVEDGFSAVVLQDLKAKGHQLTPVLLFESCVQAVYNTLNGTLHGVSDNRKHGLAVGV</sequence>
<dbReference type="OrthoDB" id="1081007at2759"/>
<feature type="binding site" evidence="7">
    <location>
        <position position="173"/>
    </location>
    <ligand>
        <name>L-glutamate</name>
        <dbReference type="ChEBI" id="CHEBI:29985"/>
    </ligand>
</feature>
<gene>
    <name evidence="10" type="ORF">H4R34_002467</name>
</gene>
<dbReference type="GO" id="GO:0005886">
    <property type="term" value="C:plasma membrane"/>
    <property type="evidence" value="ECO:0007669"/>
    <property type="project" value="TreeGrafter"/>
</dbReference>
<dbReference type="EC" id="2.3.2.2" evidence="8"/>
<dbReference type="PANTHER" id="PTHR11686:SF9">
    <property type="entry name" value="RE13973P"/>
    <property type="match status" value="1"/>
</dbReference>
<dbReference type="InterPro" id="IPR043137">
    <property type="entry name" value="GGT_ssub_C"/>
</dbReference>
<comment type="function">
    <text evidence="8">Cleaves the gamma-glutamyl peptide bond of glutathione and glutathione conjugates.</text>
</comment>
<dbReference type="Gene3D" id="1.10.246.130">
    <property type="match status" value="1"/>
</dbReference>
<dbReference type="SUPFAM" id="SSF56235">
    <property type="entry name" value="N-terminal nucleophile aminohydrolases (Ntn hydrolases)"/>
    <property type="match status" value="1"/>
</dbReference>
<evidence type="ECO:0000313" key="11">
    <source>
        <dbReference type="Proteomes" id="UP001151582"/>
    </source>
</evidence>
<dbReference type="PANTHER" id="PTHR11686">
    <property type="entry name" value="GAMMA GLUTAMYL TRANSPEPTIDASE"/>
    <property type="match status" value="1"/>
</dbReference>
<feature type="binding site" evidence="7">
    <location>
        <begin position="467"/>
        <end position="469"/>
    </location>
    <ligand>
        <name>L-glutamate</name>
        <dbReference type="ChEBI" id="CHEBI:29985"/>
    </ligand>
</feature>
<dbReference type="GO" id="GO:0006751">
    <property type="term" value="P:glutathione catabolic process"/>
    <property type="evidence" value="ECO:0007669"/>
    <property type="project" value="UniProtKB-UniRule"/>
</dbReference>
<comment type="catalytic activity">
    <reaction evidence="1 8">
        <text>an S-substituted glutathione + H2O = an S-substituted L-cysteinylglycine + L-glutamate</text>
        <dbReference type="Rhea" id="RHEA:59468"/>
        <dbReference type="ChEBI" id="CHEBI:15377"/>
        <dbReference type="ChEBI" id="CHEBI:29985"/>
        <dbReference type="ChEBI" id="CHEBI:90779"/>
        <dbReference type="ChEBI" id="CHEBI:143103"/>
        <dbReference type="EC" id="3.4.19.13"/>
    </reaction>
</comment>
<feature type="binding site" evidence="7">
    <location>
        <position position="491"/>
    </location>
    <ligand>
        <name>L-glutamate</name>
        <dbReference type="ChEBI" id="CHEBI:29985"/>
    </ligand>
</feature>
<evidence type="ECO:0000256" key="6">
    <source>
        <dbReference type="PIRSR" id="PIRSR600101-1"/>
    </source>
</evidence>
<comment type="catalytic activity">
    <reaction evidence="2 8">
        <text>glutathione + H2O = L-cysteinylglycine + L-glutamate</text>
        <dbReference type="Rhea" id="RHEA:28807"/>
        <dbReference type="ChEBI" id="CHEBI:15377"/>
        <dbReference type="ChEBI" id="CHEBI:29985"/>
        <dbReference type="ChEBI" id="CHEBI:57925"/>
        <dbReference type="ChEBI" id="CHEBI:61694"/>
        <dbReference type="EC" id="3.4.19.13"/>
    </reaction>
</comment>
<dbReference type="FunFam" id="1.10.246.130:FF:000001">
    <property type="entry name" value="Gamma-glutamyltransferase 5 isoform 1"/>
    <property type="match status" value="1"/>
</dbReference>
<evidence type="ECO:0000256" key="1">
    <source>
        <dbReference type="ARBA" id="ARBA00001049"/>
    </source>
</evidence>
<evidence type="ECO:0000313" key="10">
    <source>
        <dbReference type="EMBL" id="KAJ1980410.1"/>
    </source>
</evidence>
<evidence type="ECO:0000256" key="8">
    <source>
        <dbReference type="RuleBase" id="RU368068"/>
    </source>
</evidence>
<evidence type="ECO:0000256" key="4">
    <source>
        <dbReference type="ARBA" id="ARBA00009381"/>
    </source>
</evidence>
<organism evidence="10 11">
    <name type="scientific">Dimargaris verticillata</name>
    <dbReference type="NCBI Taxonomy" id="2761393"/>
    <lineage>
        <taxon>Eukaryota</taxon>
        <taxon>Fungi</taxon>
        <taxon>Fungi incertae sedis</taxon>
        <taxon>Zoopagomycota</taxon>
        <taxon>Kickxellomycotina</taxon>
        <taxon>Dimargaritomycetes</taxon>
        <taxon>Dimargaritales</taxon>
        <taxon>Dimargaritaceae</taxon>
        <taxon>Dimargaris</taxon>
    </lineage>
</organism>
<feature type="region of interest" description="Disordered" evidence="9">
    <location>
        <begin position="1"/>
        <end position="42"/>
    </location>
</feature>
<protein>
    <recommendedName>
        <fullName evidence="8">Glutathione hydrolase</fullName>
        <ecNumber evidence="8">2.3.2.2</ecNumber>
        <ecNumber evidence="8">3.4.19.13</ecNumber>
    </recommendedName>
    <alternativeName>
        <fullName evidence="8">Gamma-glutamyltransferase</fullName>
    </alternativeName>
    <alternativeName>
        <fullName evidence="8">Gamma-glutamyltranspeptidase</fullName>
    </alternativeName>
</protein>
<feature type="compositionally biased region" description="Pro residues" evidence="9">
    <location>
        <begin position="31"/>
        <end position="41"/>
    </location>
</feature>
<dbReference type="Proteomes" id="UP001151582">
    <property type="component" value="Unassembled WGS sequence"/>
</dbReference>
<keyword evidence="11" id="KW-1185">Reference proteome</keyword>
<evidence type="ECO:0000256" key="3">
    <source>
        <dbReference type="ARBA" id="ARBA00005115"/>
    </source>
</evidence>
<reference evidence="10" key="1">
    <citation type="submission" date="2022-07" db="EMBL/GenBank/DDBJ databases">
        <title>Phylogenomic reconstructions and comparative analyses of Kickxellomycotina fungi.</title>
        <authorList>
            <person name="Reynolds N.K."/>
            <person name="Stajich J.E."/>
            <person name="Barry K."/>
            <person name="Grigoriev I.V."/>
            <person name="Crous P."/>
            <person name="Smith M.E."/>
        </authorList>
    </citation>
    <scope>NUCLEOTIDE SEQUENCE</scope>
    <source>
        <strain evidence="10">RSA 567</strain>
    </source>
</reference>
<feature type="binding site" evidence="7">
    <location>
        <begin position="519"/>
        <end position="520"/>
    </location>
    <ligand>
        <name>L-glutamate</name>
        <dbReference type="ChEBI" id="CHEBI:29985"/>
    </ligand>
</feature>
<comment type="similarity">
    <text evidence="4">Belongs to the gamma-glutamyltransferase family.</text>
</comment>
<name>A0A9W8B443_9FUNG</name>
<dbReference type="GO" id="GO:0103068">
    <property type="term" value="F:leukotriene C4 gamma-glutamyl transferase activity"/>
    <property type="evidence" value="ECO:0007669"/>
    <property type="project" value="UniProtKB-EC"/>
</dbReference>
<comment type="catalytic activity">
    <reaction evidence="5 8">
        <text>an N-terminal (5-L-glutamyl)-[peptide] + an alpha-amino acid = 5-L-glutamyl amino acid + an N-terminal L-alpha-aminoacyl-[peptide]</text>
        <dbReference type="Rhea" id="RHEA:23904"/>
        <dbReference type="Rhea" id="RHEA-COMP:9780"/>
        <dbReference type="Rhea" id="RHEA-COMP:9795"/>
        <dbReference type="ChEBI" id="CHEBI:77644"/>
        <dbReference type="ChEBI" id="CHEBI:78597"/>
        <dbReference type="ChEBI" id="CHEBI:78599"/>
        <dbReference type="ChEBI" id="CHEBI:78608"/>
        <dbReference type="EC" id="2.3.2.2"/>
    </reaction>
</comment>
<evidence type="ECO:0000256" key="5">
    <source>
        <dbReference type="ARBA" id="ARBA00047417"/>
    </source>
</evidence>
<dbReference type="InterPro" id="IPR029055">
    <property type="entry name" value="Ntn_hydrolases_N"/>
</dbReference>
<dbReference type="NCBIfam" id="TIGR00066">
    <property type="entry name" value="g_glut_trans"/>
    <property type="match status" value="1"/>
</dbReference>
<keyword evidence="8" id="KW-0808">Transferase</keyword>
<feature type="binding site" evidence="7">
    <location>
        <position position="541"/>
    </location>
    <ligand>
        <name>L-glutamate</name>
        <dbReference type="ChEBI" id="CHEBI:29985"/>
    </ligand>
</feature>
<dbReference type="EC" id="3.4.19.13" evidence="8"/>